<accession>A0A1Q3EWG6</accession>
<dbReference type="Pfam" id="PF00069">
    <property type="entry name" value="Pkinase"/>
    <property type="match status" value="1"/>
</dbReference>
<evidence type="ECO:0000256" key="2">
    <source>
        <dbReference type="ARBA" id="ARBA00022741"/>
    </source>
</evidence>
<keyword evidence="3 4" id="KW-0067">ATP-binding</keyword>
<dbReference type="PROSITE" id="PS00107">
    <property type="entry name" value="PROTEIN_KINASE_ATP"/>
    <property type="match status" value="1"/>
</dbReference>
<protein>
    <recommendedName>
        <fullName evidence="1">non-specific serine/threonine protein kinase</fullName>
        <ecNumber evidence="1">2.7.11.1</ecNumber>
    </recommendedName>
</protein>
<dbReference type="AlphaFoldDB" id="A0A1Q3EWG6"/>
<feature type="region of interest" description="Disordered" evidence="5">
    <location>
        <begin position="347"/>
        <end position="440"/>
    </location>
</feature>
<organism evidence="7">
    <name type="scientific">Culex tarsalis</name>
    <name type="common">Encephalitis mosquito</name>
    <dbReference type="NCBI Taxonomy" id="7177"/>
    <lineage>
        <taxon>Eukaryota</taxon>
        <taxon>Metazoa</taxon>
        <taxon>Ecdysozoa</taxon>
        <taxon>Arthropoda</taxon>
        <taxon>Hexapoda</taxon>
        <taxon>Insecta</taxon>
        <taxon>Pterygota</taxon>
        <taxon>Neoptera</taxon>
        <taxon>Endopterygota</taxon>
        <taxon>Diptera</taxon>
        <taxon>Nematocera</taxon>
        <taxon>Culicoidea</taxon>
        <taxon>Culicidae</taxon>
        <taxon>Culicinae</taxon>
        <taxon>Culicini</taxon>
        <taxon>Culex</taxon>
        <taxon>Culex</taxon>
    </lineage>
</organism>
<feature type="compositionally biased region" description="Low complexity" evidence="5">
    <location>
        <begin position="488"/>
        <end position="507"/>
    </location>
</feature>
<evidence type="ECO:0000256" key="1">
    <source>
        <dbReference type="ARBA" id="ARBA00012513"/>
    </source>
</evidence>
<proteinExistence type="predicted"/>
<feature type="compositionally biased region" description="Polar residues" evidence="5">
    <location>
        <begin position="395"/>
        <end position="404"/>
    </location>
</feature>
<evidence type="ECO:0000256" key="5">
    <source>
        <dbReference type="SAM" id="MobiDB-lite"/>
    </source>
</evidence>
<reference evidence="7" key="1">
    <citation type="submission" date="2017-01" db="EMBL/GenBank/DDBJ databases">
        <title>A deep insight into the sialotranscriptome of adult male and female Cluex tarsalis mosquitoes.</title>
        <authorList>
            <person name="Ribeiro J.M."/>
            <person name="Moreira F."/>
            <person name="Bernard K.A."/>
            <person name="Calvo E."/>
        </authorList>
    </citation>
    <scope>NUCLEOTIDE SEQUENCE</scope>
    <source>
        <strain evidence="7">Kern County</strain>
        <tissue evidence="7">Salivary glands</tissue>
    </source>
</reference>
<dbReference type="PROSITE" id="PS00108">
    <property type="entry name" value="PROTEIN_KINASE_ST"/>
    <property type="match status" value="1"/>
</dbReference>
<feature type="region of interest" description="Disordered" evidence="5">
    <location>
        <begin position="488"/>
        <end position="647"/>
    </location>
</feature>
<evidence type="ECO:0000313" key="7">
    <source>
        <dbReference type="EMBL" id="JAV19651.1"/>
    </source>
</evidence>
<dbReference type="PROSITE" id="PS50011">
    <property type="entry name" value="PROTEIN_KINASE_DOM"/>
    <property type="match status" value="1"/>
</dbReference>
<feature type="compositionally biased region" description="Polar residues" evidence="5">
    <location>
        <begin position="378"/>
        <end position="388"/>
    </location>
</feature>
<dbReference type="InterPro" id="IPR017441">
    <property type="entry name" value="Protein_kinase_ATP_BS"/>
</dbReference>
<feature type="compositionally biased region" description="Pro residues" evidence="5">
    <location>
        <begin position="547"/>
        <end position="557"/>
    </location>
</feature>
<feature type="compositionally biased region" description="Polar residues" evidence="5">
    <location>
        <begin position="419"/>
        <end position="439"/>
    </location>
</feature>
<dbReference type="EC" id="2.7.11.1" evidence="1"/>
<dbReference type="SUPFAM" id="SSF56112">
    <property type="entry name" value="Protein kinase-like (PK-like)"/>
    <property type="match status" value="1"/>
</dbReference>
<dbReference type="InterPro" id="IPR011009">
    <property type="entry name" value="Kinase-like_dom_sf"/>
</dbReference>
<dbReference type="EMBL" id="GFDL01015394">
    <property type="protein sequence ID" value="JAV19651.1"/>
    <property type="molecule type" value="Transcribed_RNA"/>
</dbReference>
<dbReference type="SMART" id="SM00220">
    <property type="entry name" value="S_TKc"/>
    <property type="match status" value="1"/>
</dbReference>
<evidence type="ECO:0000256" key="4">
    <source>
        <dbReference type="PROSITE-ProRule" id="PRU10141"/>
    </source>
</evidence>
<dbReference type="CDD" id="cd14015">
    <property type="entry name" value="STKc_VRK"/>
    <property type="match status" value="1"/>
</dbReference>
<dbReference type="InterPro" id="IPR008271">
    <property type="entry name" value="Ser/Thr_kinase_AS"/>
</dbReference>
<keyword evidence="7" id="KW-0808">Transferase</keyword>
<evidence type="ECO:0000259" key="6">
    <source>
        <dbReference type="PROSITE" id="PS50011"/>
    </source>
</evidence>
<feature type="compositionally biased region" description="Basic and acidic residues" evidence="5">
    <location>
        <begin position="638"/>
        <end position="647"/>
    </location>
</feature>
<keyword evidence="2 4" id="KW-0547">Nucleotide-binding</keyword>
<dbReference type="PANTHER" id="PTHR11909">
    <property type="entry name" value="CASEIN KINASE-RELATED"/>
    <property type="match status" value="1"/>
</dbReference>
<dbReference type="InterPro" id="IPR000719">
    <property type="entry name" value="Prot_kinase_dom"/>
</dbReference>
<feature type="compositionally biased region" description="Polar residues" evidence="5">
    <location>
        <begin position="508"/>
        <end position="521"/>
    </location>
</feature>
<feature type="compositionally biased region" description="Polar residues" evidence="5">
    <location>
        <begin position="564"/>
        <end position="598"/>
    </location>
</feature>
<name>A0A1Q3EWG6_CULTA</name>
<dbReference type="GO" id="GO:0004674">
    <property type="term" value="F:protein serine/threonine kinase activity"/>
    <property type="evidence" value="ECO:0007669"/>
    <property type="project" value="UniProtKB-EC"/>
</dbReference>
<feature type="binding site" evidence="4">
    <location>
        <position position="71"/>
    </location>
    <ligand>
        <name>ATP</name>
        <dbReference type="ChEBI" id="CHEBI:30616"/>
    </ligand>
</feature>
<dbReference type="GO" id="GO:0005524">
    <property type="term" value="F:ATP binding"/>
    <property type="evidence" value="ECO:0007669"/>
    <property type="project" value="UniProtKB-UniRule"/>
</dbReference>
<feature type="domain" description="Protein kinase" evidence="6">
    <location>
        <begin position="36"/>
        <end position="327"/>
    </location>
</feature>
<evidence type="ECO:0000256" key="3">
    <source>
        <dbReference type="ARBA" id="ARBA00022840"/>
    </source>
</evidence>
<dbReference type="InterPro" id="IPR050235">
    <property type="entry name" value="CK1_Ser-Thr_kinase"/>
</dbReference>
<dbReference type="Gene3D" id="1.10.510.10">
    <property type="entry name" value="Transferase(Phosphotransferase) domain 1"/>
    <property type="match status" value="1"/>
</dbReference>
<keyword evidence="7" id="KW-0418">Kinase</keyword>
<sequence>MPPKNAGGRKKAANGYQMPAPVPLGTVLTDMAKRQWKVGPSIGSGGFGEIYCACEAGSGTKRTDDYPYVVKIEPHGNGPLFVEMHFYMRNAKQDEIEKFRKARGLKHLGMPHFVGNGSHELQNLKHRFLVMPRYSTDLWGIFLKNEKRFPQHTVYRIALQMVDVLEYIHECSYVHADLKGANILLGFGKTASKQQLFLVDFGLASHYTNKDFKPDPKKMHNGTIEYTSRDAHQGVPTMRGDMEVLAYNLVHWSGTVLPWEAEKLLANPGKVQESKEKHMKDVGGFMKYCFKKDIPKPIQDYVKYVAGLKFNDKPDYQKCRKMFESGLKELGKANSGDLEFELKQTARAETSKKKAVEPDSTESSGPMAKPRNRAPKVIQTSPDTTSQEPAAAASRQKSATPARSTQRRPRVETPDLSEPTLNGTKTSTPSSEVVSSKLPSMQEAGSIRLGKGASVNAKIKTTYAFNFELDVSIDADVIVNVRRKKKAPAAAAEPAESPSADSPVAVATINTTPRRVTNSLLNPVARNRRKSPSPAPVQASRSRTRKPPSPTPSPQSPPKRARRQQNTANMTTQSNTADTTAESGGNISVISLNTTEGSVQPDDDTVPNSDPNTPEPRYLASRSIRQAAPGRSNGTRAGEYKGKKARS</sequence>
<feature type="compositionally biased region" description="Basic and acidic residues" evidence="5">
    <location>
        <begin position="347"/>
        <end position="357"/>
    </location>
</feature>